<feature type="repeat" description="WD" evidence="1">
    <location>
        <begin position="364"/>
        <end position="398"/>
    </location>
</feature>
<evidence type="ECO:0000313" key="2">
    <source>
        <dbReference type="EMBL" id="CAD8094418.1"/>
    </source>
</evidence>
<accession>A0A8S1NPP3</accession>
<dbReference type="AlphaFoldDB" id="A0A8S1NPP3"/>
<proteinExistence type="predicted"/>
<reference evidence="2" key="1">
    <citation type="submission" date="2021-01" db="EMBL/GenBank/DDBJ databases">
        <authorList>
            <consortium name="Genoscope - CEA"/>
            <person name="William W."/>
        </authorList>
    </citation>
    <scope>NUCLEOTIDE SEQUENCE</scope>
</reference>
<comment type="caution">
    <text evidence="2">The sequence shown here is derived from an EMBL/GenBank/DDBJ whole genome shotgun (WGS) entry which is preliminary data.</text>
</comment>
<dbReference type="InterPro" id="IPR001680">
    <property type="entry name" value="WD40_rpt"/>
</dbReference>
<name>A0A8S1NPP3_PARPR</name>
<sequence>MLKYLYLLDNCWLYKRQDQKLHQTNQETKIVYQKVILQSQMIEKEMNLNCNQKHQQRIEKVSLDPKLNQSDKLLCYQCLLNPKLDDKQINFNATVQVIQDKQQFKKEQLENILNTNLGQIEQIQRDICIFKSKLIKQCDKIVQFTNEWISNIKQLGYQNVKYSIFNEIDNLIRNDKTIFENQQKLFQQINQLNQQYVDNVINQIQNLEFKELLIKNFENLKLNLVNINQELDKQILLLQEQKKTEESYLIQIDNIDKQLNLLPSSGIVKLVPIQTLNLSQQLRRPATFNKDRSLFISSDFLNYITIWHFENGKQDHSTTFEVGKAPRSIICSRQFNHIFTGMNGGGIYLWIQINDKEWRRSQLYQKHEHWINDMILNQAEDQLFTGGEDPYINVWSVDYLNNELTFLYNLDSKTITIFSFSLNDSENLLISCSVCEYIIWEKQQSNEWKYLCNQTTKPYFQAKFLKNNVFCVLPINQQISCLFIYEIKKGVLKQIETKTIEFINDNDWEEKMNFPILYNKLKNILVVRSKRFIYFIRQSQNDCFEIVDKIICQKDVSNGILSDDGKFLIFFDMPTLSQFTYELLYE</sequence>
<keyword evidence="3" id="KW-1185">Reference proteome</keyword>
<keyword evidence="1" id="KW-0853">WD repeat</keyword>
<dbReference type="OMA" id="CEYIIWQ"/>
<gene>
    <name evidence="2" type="ORF">PPRIM_AZ9-3.1.T0960009</name>
</gene>
<organism evidence="2 3">
    <name type="scientific">Paramecium primaurelia</name>
    <dbReference type="NCBI Taxonomy" id="5886"/>
    <lineage>
        <taxon>Eukaryota</taxon>
        <taxon>Sar</taxon>
        <taxon>Alveolata</taxon>
        <taxon>Ciliophora</taxon>
        <taxon>Intramacronucleata</taxon>
        <taxon>Oligohymenophorea</taxon>
        <taxon>Peniculida</taxon>
        <taxon>Parameciidae</taxon>
        <taxon>Paramecium</taxon>
    </lineage>
</organism>
<dbReference type="EMBL" id="CAJJDM010000099">
    <property type="protein sequence ID" value="CAD8094418.1"/>
    <property type="molecule type" value="Genomic_DNA"/>
</dbReference>
<dbReference type="GO" id="GO:0016226">
    <property type="term" value="P:iron-sulfur cluster assembly"/>
    <property type="evidence" value="ECO:0007669"/>
    <property type="project" value="TreeGrafter"/>
</dbReference>
<dbReference type="Proteomes" id="UP000688137">
    <property type="component" value="Unassembled WGS sequence"/>
</dbReference>
<dbReference type="GO" id="GO:0097361">
    <property type="term" value="C:cytosolic [4Fe-4S] assembly targeting complex"/>
    <property type="evidence" value="ECO:0007669"/>
    <property type="project" value="TreeGrafter"/>
</dbReference>
<evidence type="ECO:0008006" key="4">
    <source>
        <dbReference type="Google" id="ProtNLM"/>
    </source>
</evidence>
<protein>
    <recommendedName>
        <fullName evidence="4">WD40-repeat-containing domain</fullName>
    </recommendedName>
</protein>
<dbReference type="PROSITE" id="PS50082">
    <property type="entry name" value="WD_REPEATS_2"/>
    <property type="match status" value="1"/>
</dbReference>
<evidence type="ECO:0000313" key="3">
    <source>
        <dbReference type="Proteomes" id="UP000688137"/>
    </source>
</evidence>
<dbReference type="PANTHER" id="PTHR19920:SF0">
    <property type="entry name" value="CYTOSOLIC IRON-SULFUR PROTEIN ASSEMBLY PROTEIN CIAO1-RELATED"/>
    <property type="match status" value="1"/>
</dbReference>
<dbReference type="PANTHER" id="PTHR19920">
    <property type="entry name" value="WD40 PROTEIN CIAO1"/>
    <property type="match status" value="1"/>
</dbReference>
<evidence type="ECO:0000256" key="1">
    <source>
        <dbReference type="PROSITE-ProRule" id="PRU00221"/>
    </source>
</evidence>